<dbReference type="AlphaFoldDB" id="A0A1E5UH43"/>
<keyword evidence="2" id="KW-1185">Reference proteome</keyword>
<protein>
    <submittedName>
        <fullName evidence="1">Uncharacterized protein</fullName>
    </submittedName>
</protein>
<sequence>MEVGSQKSEVKKLTIFFRAKTIIKILIFNKLKQQKNFKNIL</sequence>
<accession>A0A1E5UH43</accession>
<comment type="caution">
    <text evidence="1">The sequence shown here is derived from an EMBL/GenBank/DDBJ whole genome shotgun (WGS) entry which is preliminary data.</text>
</comment>
<reference evidence="1 2" key="1">
    <citation type="submission" date="2016-09" db="EMBL/GenBank/DDBJ databases">
        <authorList>
            <person name="Capua I."/>
            <person name="De Benedictis P."/>
            <person name="Joannis T."/>
            <person name="Lombin L.H."/>
            <person name="Cattoli G."/>
        </authorList>
    </citation>
    <scope>NUCLEOTIDE SEQUENCE [LARGE SCALE GENOMIC DNA]</scope>
    <source>
        <strain evidence="1 2">NRS-1</strain>
    </source>
</reference>
<proteinExistence type="predicted"/>
<name>A0A1E5UH43_9FLAO</name>
<gene>
    <name evidence="1" type="ORF">BHF72_1367</name>
</gene>
<dbReference type="Proteomes" id="UP000095601">
    <property type="component" value="Unassembled WGS sequence"/>
</dbReference>
<dbReference type="EMBL" id="MKGI01000011">
    <property type="protein sequence ID" value="OEL12179.1"/>
    <property type="molecule type" value="Genomic_DNA"/>
</dbReference>
<evidence type="ECO:0000313" key="1">
    <source>
        <dbReference type="EMBL" id="OEL12179.1"/>
    </source>
</evidence>
<organism evidence="1 2">
    <name type="scientific">Cloacibacterium normanense</name>
    <dbReference type="NCBI Taxonomy" id="237258"/>
    <lineage>
        <taxon>Bacteria</taxon>
        <taxon>Pseudomonadati</taxon>
        <taxon>Bacteroidota</taxon>
        <taxon>Flavobacteriia</taxon>
        <taxon>Flavobacteriales</taxon>
        <taxon>Weeksellaceae</taxon>
    </lineage>
</organism>
<evidence type="ECO:0000313" key="2">
    <source>
        <dbReference type="Proteomes" id="UP000095601"/>
    </source>
</evidence>